<evidence type="ECO:0000313" key="7">
    <source>
        <dbReference type="Proteomes" id="UP000276940"/>
    </source>
</evidence>
<dbReference type="RefSeq" id="WP_035168155.1">
    <property type="nucleotide sequence ID" value="NZ_JAJGWK010000183.1"/>
</dbReference>
<dbReference type="PATRIC" id="fig|1598.90.peg.328"/>
<feature type="domain" description="Metallo-beta-lactamase" evidence="1">
    <location>
        <begin position="11"/>
        <end position="189"/>
    </location>
</feature>
<dbReference type="Proteomes" id="UP000027731">
    <property type="component" value="Unassembled WGS sequence"/>
</dbReference>
<reference evidence="3" key="2">
    <citation type="journal article" date="2018" name="Genome Announc.">
        <title>Fifty-Six Draft Genome Sequences of 10 Lactobacillus Species from 22 Commercial Dietary Supplements.</title>
        <authorList>
            <person name="Gangiredla J."/>
            <person name="Barnaba T.J."/>
            <person name="Mammel M.K."/>
            <person name="Lacher D.W."/>
            <person name="Elkins C.A."/>
            <person name="Lampel K.A."/>
            <person name="Whitehouse C.A."/>
            <person name="Tartera C."/>
        </authorList>
    </citation>
    <scope>NUCLEOTIDE SEQUENCE</scope>
    <source>
        <strain evidence="3">DS12_10</strain>
    </source>
</reference>
<name>A0A073JRN3_LIMRT</name>
<reference evidence="4 7" key="3">
    <citation type="journal article" date="2018" name="J Appl Environ Microbiol">
        <title>The gut symbionts Lactobacillus reuteri R2lc and 2010 encode a polyketide synthase cluster that activates the mammalian aryl-hydrocarbon receptor.</title>
        <authorList>
            <person name="Ozcam M."/>
            <person name="Roos S."/>
            <person name="Van Pijkeren J.P."/>
        </authorList>
    </citation>
    <scope>NUCLEOTIDE SEQUENCE [LARGE SCALE GENOMIC DNA]</scope>
    <source>
        <strain evidence="4 7">R2lc</strain>
    </source>
</reference>
<dbReference type="InterPro" id="IPR001279">
    <property type="entry name" value="Metallo-B-lactamas"/>
</dbReference>
<proteinExistence type="predicted"/>
<dbReference type="PANTHER" id="PTHR23131:SF0">
    <property type="entry name" value="ENDORIBONUCLEASE LACTB2"/>
    <property type="match status" value="1"/>
</dbReference>
<dbReference type="Proteomes" id="UP000276940">
    <property type="component" value="Unassembled WGS sequence"/>
</dbReference>
<protein>
    <recommendedName>
        <fullName evidence="1">Metallo-beta-lactamase domain-containing protein</fullName>
    </recommendedName>
</protein>
<evidence type="ECO:0000313" key="4">
    <source>
        <dbReference type="EMBL" id="RMX26400.1"/>
    </source>
</evidence>
<dbReference type="AlphaFoldDB" id="A0A073JRN3"/>
<comment type="caution">
    <text evidence="2">The sequence shown here is derived from an EMBL/GenBank/DDBJ whole genome shotgun (WGS) entry which is preliminary data.</text>
</comment>
<evidence type="ECO:0000259" key="1">
    <source>
        <dbReference type="SMART" id="SM00849"/>
    </source>
</evidence>
<dbReference type="Pfam" id="PF00753">
    <property type="entry name" value="Lactamase_B"/>
    <property type="match status" value="1"/>
</dbReference>
<accession>A0A073JRN3</accession>
<dbReference type="EMBL" id="PTLS01000018">
    <property type="protein sequence ID" value="RMX26400.1"/>
    <property type="molecule type" value="Genomic_DNA"/>
</dbReference>
<reference evidence="2 5" key="1">
    <citation type="submission" date="2014-06" db="EMBL/GenBank/DDBJ databases">
        <title>Genetic determinant of reutericyclin biosynthesis of Lactobacillus reuteri.</title>
        <authorList>
            <person name="Lin X."/>
            <person name="Duar R."/>
            <person name="Walter J."/>
            <person name="Gaenzle M."/>
        </authorList>
    </citation>
    <scope>NUCLEOTIDE SEQUENCE [LARGE SCALE GENOMIC DNA]</scope>
    <source>
        <strain evidence="2 5">LTH2584</strain>
    </source>
</reference>
<evidence type="ECO:0000313" key="5">
    <source>
        <dbReference type="Proteomes" id="UP000027731"/>
    </source>
</evidence>
<dbReference type="SMART" id="SM00849">
    <property type="entry name" value="Lactamase_B"/>
    <property type="match status" value="1"/>
</dbReference>
<dbReference type="Gene3D" id="3.60.15.10">
    <property type="entry name" value="Ribonuclease Z/Hydroxyacylglutathione hydrolase-like"/>
    <property type="match status" value="1"/>
</dbReference>
<dbReference type="SUPFAM" id="SSF56281">
    <property type="entry name" value="Metallo-hydrolase/oxidoreductase"/>
    <property type="match status" value="1"/>
</dbReference>
<dbReference type="InterPro" id="IPR050662">
    <property type="entry name" value="Sec-metab_biosynth-thioest"/>
</dbReference>
<dbReference type="EMBL" id="JOSX01000007">
    <property type="protein sequence ID" value="KEK16474.1"/>
    <property type="molecule type" value="Genomic_DNA"/>
</dbReference>
<evidence type="ECO:0000313" key="3">
    <source>
        <dbReference type="EMBL" id="PTV03959.1"/>
    </source>
</evidence>
<gene>
    <name evidence="4" type="ORF">C5O77_01880</name>
    <name evidence="3" type="ORF">DB325_05750</name>
    <name evidence="2" type="ORF">LR3_06140</name>
</gene>
<dbReference type="EMBL" id="QAZN01000008">
    <property type="protein sequence ID" value="PTV03959.1"/>
    <property type="molecule type" value="Genomic_DNA"/>
</dbReference>
<evidence type="ECO:0000313" key="6">
    <source>
        <dbReference type="Proteomes" id="UP000244083"/>
    </source>
</evidence>
<dbReference type="PANTHER" id="PTHR23131">
    <property type="entry name" value="ENDORIBONUCLEASE LACTB2"/>
    <property type="match status" value="1"/>
</dbReference>
<evidence type="ECO:0000313" key="2">
    <source>
        <dbReference type="EMBL" id="KEK16474.1"/>
    </source>
</evidence>
<organism evidence="2 5">
    <name type="scientific">Limosilactobacillus reuteri</name>
    <name type="common">Lactobacillus reuteri</name>
    <dbReference type="NCBI Taxonomy" id="1598"/>
    <lineage>
        <taxon>Bacteria</taxon>
        <taxon>Bacillati</taxon>
        <taxon>Bacillota</taxon>
        <taxon>Bacilli</taxon>
        <taxon>Lactobacillales</taxon>
        <taxon>Lactobacillaceae</taxon>
        <taxon>Limosilactobacillus</taxon>
    </lineage>
</organism>
<dbReference type="Proteomes" id="UP000244083">
    <property type="component" value="Unassembled WGS sequence"/>
</dbReference>
<sequence length="198" mass="22716">MTQIIQLKYGNTKCYLLKGTQKNLLIDTDWAGKLPQFFNELGKKHLKVQDIDYLLITHYHPDHMGLTTDLMKLGVQLVIMDCQKDYVHQSDYIFQKEKNPYFQPIDDQQAKQLNLSGSQYFLNQCGIGGKILSTPGHSIDSISVVLDSGEAFVGDLYPQEQVPLYHDKILSRSWQNLISQGARFVYFAHYANERVNLA</sequence>
<reference evidence="6" key="4">
    <citation type="submission" date="2018-04" db="EMBL/GenBank/DDBJ databases">
        <title>Draft Genome Sequences of 10 Lactobacillus Species from 22 Commercial Probiotic Products.</title>
        <authorList>
            <person name="Gangiredla J."/>
            <person name="Barnaba T.J."/>
            <person name="Mammel M.K."/>
            <person name="Lacher D.W."/>
            <person name="Elkins C.A."/>
            <person name="Lampel K.A."/>
            <person name="Whitehouse C.A."/>
            <person name="Tartera C."/>
        </authorList>
    </citation>
    <scope>NUCLEOTIDE SEQUENCE [LARGE SCALE GENOMIC DNA]</scope>
    <source>
        <strain evidence="6">DS12_10</strain>
    </source>
</reference>
<dbReference type="InterPro" id="IPR036866">
    <property type="entry name" value="RibonucZ/Hydroxyglut_hydro"/>
</dbReference>